<keyword evidence="3" id="KW-1185">Reference proteome</keyword>
<accession>A0A7C8IF75</accession>
<proteinExistence type="predicted"/>
<reference evidence="2 3" key="1">
    <citation type="submission" date="2020-01" db="EMBL/GenBank/DDBJ databases">
        <authorList>
            <consortium name="DOE Joint Genome Institute"/>
            <person name="Haridas S."/>
            <person name="Albert R."/>
            <person name="Binder M."/>
            <person name="Bloem J."/>
            <person name="Labutti K."/>
            <person name="Salamov A."/>
            <person name="Andreopoulos B."/>
            <person name="Baker S.E."/>
            <person name="Barry K."/>
            <person name="Bills G."/>
            <person name="Bluhm B.H."/>
            <person name="Cannon C."/>
            <person name="Castanera R."/>
            <person name="Culley D.E."/>
            <person name="Daum C."/>
            <person name="Ezra D."/>
            <person name="Gonzalez J.B."/>
            <person name="Henrissat B."/>
            <person name="Kuo A."/>
            <person name="Liang C."/>
            <person name="Lipzen A."/>
            <person name="Lutzoni F."/>
            <person name="Magnuson J."/>
            <person name="Mondo S."/>
            <person name="Nolan M."/>
            <person name="Ohm R."/>
            <person name="Pangilinan J."/>
            <person name="Park H.-J.H."/>
            <person name="Ramirez L."/>
            <person name="Alfaro M."/>
            <person name="Sun H."/>
            <person name="Tritt A."/>
            <person name="Yoshinaga Y."/>
            <person name="Zwiers L.-H.L."/>
            <person name="Turgeon B.G."/>
            <person name="Goodwin S.B."/>
            <person name="Spatafora J.W."/>
            <person name="Crous P.W."/>
            <person name="Grigoriev I.V."/>
        </authorList>
    </citation>
    <scope>NUCLEOTIDE SEQUENCE [LARGE SCALE GENOMIC DNA]</scope>
    <source>
        <strain evidence="2 3">CBS 611.86</strain>
    </source>
</reference>
<organism evidence="2 3">
    <name type="scientific">Massariosphaeria phaeospora</name>
    <dbReference type="NCBI Taxonomy" id="100035"/>
    <lineage>
        <taxon>Eukaryota</taxon>
        <taxon>Fungi</taxon>
        <taxon>Dikarya</taxon>
        <taxon>Ascomycota</taxon>
        <taxon>Pezizomycotina</taxon>
        <taxon>Dothideomycetes</taxon>
        <taxon>Pleosporomycetidae</taxon>
        <taxon>Pleosporales</taxon>
        <taxon>Pleosporales incertae sedis</taxon>
        <taxon>Massariosphaeria</taxon>
    </lineage>
</organism>
<evidence type="ECO:0000313" key="2">
    <source>
        <dbReference type="EMBL" id="KAF2876306.1"/>
    </source>
</evidence>
<name>A0A7C8IF75_9PLEO</name>
<comment type="caution">
    <text evidence="2">The sequence shown here is derived from an EMBL/GenBank/DDBJ whole genome shotgun (WGS) entry which is preliminary data.</text>
</comment>
<dbReference type="AlphaFoldDB" id="A0A7C8IF75"/>
<sequence length="158" mass="17367">MALASNPRLSIGGGIDHREAERPEPCSTCVVPVCTAAVYLKCVSGGDLDRDPLVCTQSLGSAQFPISSCAQKQSLLLVQRPEKSTSNYESSCVSFSKPLEKPMSFGLDRCRHRGHYVCLSSDPWGFHVTASKLGRKWWNLPTATDMKAFRHAILQPEQ</sequence>
<protein>
    <submittedName>
        <fullName evidence="2">Uncharacterized protein</fullName>
    </submittedName>
</protein>
<feature type="region of interest" description="Disordered" evidence="1">
    <location>
        <begin position="1"/>
        <end position="21"/>
    </location>
</feature>
<evidence type="ECO:0000313" key="3">
    <source>
        <dbReference type="Proteomes" id="UP000481861"/>
    </source>
</evidence>
<dbReference type="EMBL" id="JAADJZ010000003">
    <property type="protein sequence ID" value="KAF2876306.1"/>
    <property type="molecule type" value="Genomic_DNA"/>
</dbReference>
<evidence type="ECO:0000256" key="1">
    <source>
        <dbReference type="SAM" id="MobiDB-lite"/>
    </source>
</evidence>
<gene>
    <name evidence="2" type="ORF">BDV95DRAFT_590445</name>
</gene>
<dbReference type="Proteomes" id="UP000481861">
    <property type="component" value="Unassembled WGS sequence"/>
</dbReference>